<comment type="caution">
    <text evidence="1">The sequence shown here is derived from an EMBL/GenBank/DDBJ whole genome shotgun (WGS) entry which is preliminary data.</text>
</comment>
<accession>A0ABR2CPR7</accession>
<dbReference type="EMBL" id="JBBPBM010000046">
    <property type="protein sequence ID" value="KAK8521724.1"/>
    <property type="molecule type" value="Genomic_DNA"/>
</dbReference>
<evidence type="ECO:0000313" key="2">
    <source>
        <dbReference type="Proteomes" id="UP001472677"/>
    </source>
</evidence>
<organism evidence="1 2">
    <name type="scientific">Hibiscus sabdariffa</name>
    <name type="common">roselle</name>
    <dbReference type="NCBI Taxonomy" id="183260"/>
    <lineage>
        <taxon>Eukaryota</taxon>
        <taxon>Viridiplantae</taxon>
        <taxon>Streptophyta</taxon>
        <taxon>Embryophyta</taxon>
        <taxon>Tracheophyta</taxon>
        <taxon>Spermatophyta</taxon>
        <taxon>Magnoliopsida</taxon>
        <taxon>eudicotyledons</taxon>
        <taxon>Gunneridae</taxon>
        <taxon>Pentapetalae</taxon>
        <taxon>rosids</taxon>
        <taxon>malvids</taxon>
        <taxon>Malvales</taxon>
        <taxon>Malvaceae</taxon>
        <taxon>Malvoideae</taxon>
        <taxon>Hibiscus</taxon>
    </lineage>
</organism>
<evidence type="ECO:0000313" key="1">
    <source>
        <dbReference type="EMBL" id="KAK8521724.1"/>
    </source>
</evidence>
<protein>
    <submittedName>
        <fullName evidence="1">Uncharacterized protein</fullName>
    </submittedName>
</protein>
<reference evidence="1 2" key="1">
    <citation type="journal article" date="2024" name="G3 (Bethesda)">
        <title>Genome assembly of Hibiscus sabdariffa L. provides insights into metabolisms of medicinal natural products.</title>
        <authorList>
            <person name="Kim T."/>
        </authorList>
    </citation>
    <scope>NUCLEOTIDE SEQUENCE [LARGE SCALE GENOMIC DNA]</scope>
    <source>
        <strain evidence="1">TK-2024</strain>
        <tissue evidence="1">Old leaves</tissue>
    </source>
</reference>
<keyword evidence="2" id="KW-1185">Reference proteome</keyword>
<sequence>MELSHRWRSSPEPPIADNRRWIDARIVAQEGVALEIAEAVVEALKGELATTAVNAPIVPAEKLFDCG</sequence>
<name>A0ABR2CPR7_9ROSI</name>
<gene>
    <name evidence="1" type="ORF">V6N12_066311</name>
</gene>
<dbReference type="Proteomes" id="UP001472677">
    <property type="component" value="Unassembled WGS sequence"/>
</dbReference>
<proteinExistence type="predicted"/>